<name>A0AAV4RXI0_CAEEX</name>
<accession>A0AAV4RXI0</accession>
<reference evidence="1 2" key="1">
    <citation type="submission" date="2021-06" db="EMBL/GenBank/DDBJ databases">
        <title>Caerostris extrusa draft genome.</title>
        <authorList>
            <person name="Kono N."/>
            <person name="Arakawa K."/>
        </authorList>
    </citation>
    <scope>NUCLEOTIDE SEQUENCE [LARGE SCALE GENOMIC DNA]</scope>
</reference>
<sequence>MGIFRYTRRFGNCHPPQNDNNWGDINLPGISTLGFDGTGGVFGPSTFGWHMAASILQRFRPKRGKQFRICELPARILPSNCPMRLIRSLSLARGMQGSPAYSAPQFPNCSERLIYDSKSNW</sequence>
<dbReference type="Proteomes" id="UP001054945">
    <property type="component" value="Unassembled WGS sequence"/>
</dbReference>
<keyword evidence="2" id="KW-1185">Reference proteome</keyword>
<protein>
    <submittedName>
        <fullName evidence="1">Uncharacterized protein</fullName>
    </submittedName>
</protein>
<evidence type="ECO:0000313" key="1">
    <source>
        <dbReference type="EMBL" id="GIY25814.1"/>
    </source>
</evidence>
<proteinExistence type="predicted"/>
<dbReference type="EMBL" id="BPLR01008581">
    <property type="protein sequence ID" value="GIY25814.1"/>
    <property type="molecule type" value="Genomic_DNA"/>
</dbReference>
<evidence type="ECO:0000313" key="2">
    <source>
        <dbReference type="Proteomes" id="UP001054945"/>
    </source>
</evidence>
<organism evidence="1 2">
    <name type="scientific">Caerostris extrusa</name>
    <name type="common">Bark spider</name>
    <name type="synonym">Caerostris bankana</name>
    <dbReference type="NCBI Taxonomy" id="172846"/>
    <lineage>
        <taxon>Eukaryota</taxon>
        <taxon>Metazoa</taxon>
        <taxon>Ecdysozoa</taxon>
        <taxon>Arthropoda</taxon>
        <taxon>Chelicerata</taxon>
        <taxon>Arachnida</taxon>
        <taxon>Araneae</taxon>
        <taxon>Araneomorphae</taxon>
        <taxon>Entelegynae</taxon>
        <taxon>Araneoidea</taxon>
        <taxon>Araneidae</taxon>
        <taxon>Caerostris</taxon>
    </lineage>
</organism>
<comment type="caution">
    <text evidence="1">The sequence shown here is derived from an EMBL/GenBank/DDBJ whole genome shotgun (WGS) entry which is preliminary data.</text>
</comment>
<gene>
    <name evidence="1" type="ORF">CEXT_231041</name>
</gene>
<dbReference type="AlphaFoldDB" id="A0AAV4RXI0"/>